<proteinExistence type="predicted"/>
<dbReference type="OrthoDB" id="6308559at2"/>
<sequence length="170" mass="20396">MRKFINLSKNRQVELNKEFPDLFKIYCVEDTPHYKKVAITVFDHWLTREEFQNDSPDKAERLCRDKSLHDFAKVMSKNTEILNFKFTGKWERCSTSFRRFSSQDSLDNYLHPAGDNDSSDKFCRLVLPEFSAVYFESWDYTNIFYIQDDKIIPQIKKWASETGVYCLEYY</sequence>
<accession>A0A1I1MYJ8</accession>
<name>A0A1I1MYJ8_9GAMM</name>
<dbReference type="AlphaFoldDB" id="A0A1I1MYJ8"/>
<dbReference type="Proteomes" id="UP000198862">
    <property type="component" value="Unassembled WGS sequence"/>
</dbReference>
<evidence type="ECO:0000313" key="2">
    <source>
        <dbReference type="Proteomes" id="UP000198862"/>
    </source>
</evidence>
<gene>
    <name evidence="1" type="ORF">SAMN02745724_02806</name>
</gene>
<evidence type="ECO:0000313" key="1">
    <source>
        <dbReference type="EMBL" id="SFC88318.1"/>
    </source>
</evidence>
<organism evidence="1 2">
    <name type="scientific">Pseudoalteromonas denitrificans DSM 6059</name>
    <dbReference type="NCBI Taxonomy" id="1123010"/>
    <lineage>
        <taxon>Bacteria</taxon>
        <taxon>Pseudomonadati</taxon>
        <taxon>Pseudomonadota</taxon>
        <taxon>Gammaproteobacteria</taxon>
        <taxon>Alteromonadales</taxon>
        <taxon>Pseudoalteromonadaceae</taxon>
        <taxon>Pseudoalteromonas</taxon>
    </lineage>
</organism>
<dbReference type="EMBL" id="FOLO01000021">
    <property type="protein sequence ID" value="SFC88318.1"/>
    <property type="molecule type" value="Genomic_DNA"/>
</dbReference>
<reference evidence="1 2" key="1">
    <citation type="submission" date="2016-10" db="EMBL/GenBank/DDBJ databases">
        <authorList>
            <person name="de Groot N.N."/>
        </authorList>
    </citation>
    <scope>NUCLEOTIDE SEQUENCE [LARGE SCALE GENOMIC DNA]</scope>
    <source>
        <strain evidence="1 2">DSM 6059</strain>
    </source>
</reference>
<protein>
    <submittedName>
        <fullName evidence="1">Uncharacterized protein</fullName>
    </submittedName>
</protein>
<dbReference type="RefSeq" id="WP_091985027.1">
    <property type="nucleotide sequence ID" value="NZ_FOLO01000021.1"/>
</dbReference>
<keyword evidence="2" id="KW-1185">Reference proteome</keyword>